<reference evidence="2 3" key="1">
    <citation type="submission" date="2016-03" db="EMBL/GenBank/DDBJ databases">
        <title>Comparative genomics of human isolates of Fusobacterium necrophorum.</title>
        <authorList>
            <person name="Jensen A."/>
            <person name="Bank S."/>
            <person name="Andersen P.S."/>
            <person name="Kristensen L.H."/>
            <person name="Prag J."/>
        </authorList>
    </citation>
    <scope>NUCLEOTIDE SEQUENCE [LARGE SCALE GENOMIC DNA]</scope>
    <source>
        <strain evidence="2 3">LS_1264</strain>
    </source>
</reference>
<dbReference type="eggNOG" id="COG3500">
    <property type="taxonomic scope" value="Bacteria"/>
</dbReference>
<evidence type="ECO:0000259" key="1">
    <source>
        <dbReference type="Pfam" id="PF24032"/>
    </source>
</evidence>
<evidence type="ECO:0000313" key="3">
    <source>
        <dbReference type="Proteomes" id="UP000075816"/>
    </source>
</evidence>
<gene>
    <name evidence="2" type="ORF">A2J07_10470</name>
</gene>
<protein>
    <submittedName>
        <fullName evidence="2">Terminase</fullName>
    </submittedName>
</protein>
<organism evidence="2 3">
    <name type="scientific">Fusobacterium necrophorum subsp. funduliforme</name>
    <dbReference type="NCBI Taxonomy" id="143387"/>
    <lineage>
        <taxon>Bacteria</taxon>
        <taxon>Fusobacteriati</taxon>
        <taxon>Fusobacteriota</taxon>
        <taxon>Fusobacteriia</taxon>
        <taxon>Fusobacteriales</taxon>
        <taxon>Fusobacteriaceae</taxon>
        <taxon>Fusobacterium</taxon>
    </lineage>
</organism>
<accession>A0A162J0F6</accession>
<dbReference type="AlphaFoldDB" id="A0A162J0F6"/>
<dbReference type="SUPFAM" id="SSF69279">
    <property type="entry name" value="Phage tail proteins"/>
    <property type="match status" value="1"/>
</dbReference>
<evidence type="ECO:0000313" key="2">
    <source>
        <dbReference type="EMBL" id="KYL04809.1"/>
    </source>
</evidence>
<dbReference type="KEGG" id="fnf:BSQ88_07950"/>
<comment type="caution">
    <text evidence="2">The sequence shown here is derived from an EMBL/GenBank/DDBJ whole genome shotgun (WGS) entry which is preliminary data.</text>
</comment>
<dbReference type="RefSeq" id="WP_062623730.1">
    <property type="nucleotide sequence ID" value="NZ_CAXOVC010000007.1"/>
</dbReference>
<sequence>MYKIMVKNKDITDYTGNISWRDSVDTLGVELSFDVAVNRYDKNFSFLWDITLGDSVQLINEQGESLLQCIIVSESPNGKTTSFTAYDMAWYLNKSTVIKQFKKMVGNDCVKSLCKEIGIKVEVSGLDNKIDKIYKDKTISDVIWDIIKQCSQHNSKRFFIEMDKGILKIGPFKKIKVTGKYEMHKDFFLDVQQNAGNVSLNRSIVDMKNSILVVTKNKKAVRTIGKEQDGESIKKYGKLQQVVILDEKEHKKATLVAKNELKKLNKITENFSIDILGDDKVKSGRVIDLDLPFFSIKGEFFIKESNHSLQNGIHKASLSLEGYKDE</sequence>
<dbReference type="Proteomes" id="UP000075816">
    <property type="component" value="Unassembled WGS sequence"/>
</dbReference>
<name>A0A162J0F6_9FUSO</name>
<dbReference type="Pfam" id="PF24032">
    <property type="entry name" value="YQBQ"/>
    <property type="match status" value="1"/>
</dbReference>
<dbReference type="EMBL" id="LVEA01000029">
    <property type="protein sequence ID" value="KYL04809.1"/>
    <property type="molecule type" value="Genomic_DNA"/>
</dbReference>
<dbReference type="InterPro" id="IPR056937">
    <property type="entry name" value="YqbQ/XkdQ"/>
</dbReference>
<proteinExistence type="predicted"/>
<feature type="domain" description="YqbQ/XkdQ" evidence="1">
    <location>
        <begin position="18"/>
        <end position="320"/>
    </location>
</feature>